<evidence type="ECO:0000256" key="4">
    <source>
        <dbReference type="ARBA" id="ARBA00022475"/>
    </source>
</evidence>
<dbReference type="Gene3D" id="6.10.340.10">
    <property type="match status" value="1"/>
</dbReference>
<dbReference type="PANTHER" id="PTHR45528:SF1">
    <property type="entry name" value="SENSOR HISTIDINE KINASE CPXA"/>
    <property type="match status" value="1"/>
</dbReference>
<dbReference type="SUPFAM" id="SSF47384">
    <property type="entry name" value="Homodimeric domain of signal transducing histidine kinase"/>
    <property type="match status" value="1"/>
</dbReference>
<evidence type="ECO:0000256" key="2">
    <source>
        <dbReference type="ARBA" id="ARBA00004651"/>
    </source>
</evidence>
<evidence type="ECO:0000256" key="7">
    <source>
        <dbReference type="ARBA" id="ARBA00022692"/>
    </source>
</evidence>
<comment type="subcellular location">
    <subcellularLocation>
        <location evidence="2">Cell membrane</location>
        <topology evidence="2">Multi-pass membrane protein</topology>
    </subcellularLocation>
</comment>
<evidence type="ECO:0000256" key="1">
    <source>
        <dbReference type="ARBA" id="ARBA00000085"/>
    </source>
</evidence>
<dbReference type="FunFam" id="3.30.565.10:FF:000006">
    <property type="entry name" value="Sensor histidine kinase WalK"/>
    <property type="match status" value="1"/>
</dbReference>
<sequence>MKIRLHYKLFAAILAAILVVVVYMTLVMQWSFNRGFLHYVSSVEYEQLKRVGTELEIIYKKHDGWSWLTDDPIRVAEIIIGSYADRKQKERFLERLRGNGRGSRMLPSGPRPAELPPSLLPRVFLLDEKKHTLFGFDPGQSSVDLIELLHENKVVGYVGLYPARYLSEKLELVFANQQKFTLMLIAAAAVLIAAGLTFPITYMLTRPIREMAAATRSLAKGRYQTRIRMNSSDEFGQLAQDLNDLGTILEKNQIARSQWIADISHELRTPLSILRGKIEALQDGLYQPTEELYRGLHREVMHLGLLVDDLYQLSLSDLGAMSYQRVEVQPCWALEQAISLMEAELTDHGLRLETEVDIDNDASLFADNERLKQLFTNLLANAIRYTDSGGTIRIHVGCEKQHLVYTFEDTAPGVSDEDLTRLFDRLYRVEASRSRELGGAGLGLSICHSIVTGHNGTIEAEHSPLGGLLVRVRLPLSE</sequence>
<dbReference type="InterPro" id="IPR003594">
    <property type="entry name" value="HATPase_dom"/>
</dbReference>
<dbReference type="Pfam" id="PF00672">
    <property type="entry name" value="HAMP"/>
    <property type="match status" value="1"/>
</dbReference>
<evidence type="ECO:0000256" key="9">
    <source>
        <dbReference type="ARBA" id="ARBA00022777"/>
    </source>
</evidence>
<evidence type="ECO:0000313" key="18">
    <source>
        <dbReference type="Proteomes" id="UP000184603"/>
    </source>
</evidence>
<dbReference type="CDD" id="cd00082">
    <property type="entry name" value="HisKA"/>
    <property type="match status" value="1"/>
</dbReference>
<dbReference type="AlphaFoldDB" id="A0A1M7Y8U1"/>
<dbReference type="SUPFAM" id="SSF55874">
    <property type="entry name" value="ATPase domain of HSP90 chaperone/DNA topoisomerase II/histidine kinase"/>
    <property type="match status" value="1"/>
</dbReference>
<evidence type="ECO:0000256" key="13">
    <source>
        <dbReference type="ARBA" id="ARBA00023136"/>
    </source>
</evidence>
<evidence type="ECO:0000256" key="11">
    <source>
        <dbReference type="ARBA" id="ARBA00022989"/>
    </source>
</evidence>
<dbReference type="CDD" id="cd06225">
    <property type="entry name" value="HAMP"/>
    <property type="match status" value="1"/>
</dbReference>
<dbReference type="SUPFAM" id="SSF158472">
    <property type="entry name" value="HAMP domain-like"/>
    <property type="match status" value="1"/>
</dbReference>
<keyword evidence="11 14" id="KW-1133">Transmembrane helix</keyword>
<dbReference type="InterPro" id="IPR036890">
    <property type="entry name" value="HATPase_C_sf"/>
</dbReference>
<evidence type="ECO:0000256" key="8">
    <source>
        <dbReference type="ARBA" id="ARBA00022741"/>
    </source>
</evidence>
<dbReference type="PROSITE" id="PS50109">
    <property type="entry name" value="HIS_KIN"/>
    <property type="match status" value="1"/>
</dbReference>
<keyword evidence="18" id="KW-1185">Reference proteome</keyword>
<feature type="transmembrane region" description="Helical" evidence="14">
    <location>
        <begin position="180"/>
        <end position="204"/>
    </location>
</feature>
<dbReference type="InterPro" id="IPR003660">
    <property type="entry name" value="HAMP_dom"/>
</dbReference>
<comment type="catalytic activity">
    <reaction evidence="1">
        <text>ATP + protein L-histidine = ADP + protein N-phospho-L-histidine.</text>
        <dbReference type="EC" id="2.7.13.3"/>
    </reaction>
</comment>
<keyword evidence="5" id="KW-0597">Phosphoprotein</keyword>
<accession>A0A1M7Y8U1</accession>
<dbReference type="PANTHER" id="PTHR45528">
    <property type="entry name" value="SENSOR HISTIDINE KINASE CPXA"/>
    <property type="match status" value="1"/>
</dbReference>
<dbReference type="InterPro" id="IPR036097">
    <property type="entry name" value="HisK_dim/P_sf"/>
</dbReference>
<evidence type="ECO:0000313" key="17">
    <source>
        <dbReference type="EMBL" id="SHO49040.1"/>
    </source>
</evidence>
<evidence type="ECO:0000256" key="6">
    <source>
        <dbReference type="ARBA" id="ARBA00022679"/>
    </source>
</evidence>
<dbReference type="InterPro" id="IPR003661">
    <property type="entry name" value="HisK_dim/P_dom"/>
</dbReference>
<dbReference type="SMART" id="SM00388">
    <property type="entry name" value="HisKA"/>
    <property type="match status" value="1"/>
</dbReference>
<feature type="domain" description="HAMP" evidence="16">
    <location>
        <begin position="202"/>
        <end position="254"/>
    </location>
</feature>
<dbReference type="Pfam" id="PF00512">
    <property type="entry name" value="HisKA"/>
    <property type="match status" value="1"/>
</dbReference>
<dbReference type="SMART" id="SM00304">
    <property type="entry name" value="HAMP"/>
    <property type="match status" value="1"/>
</dbReference>
<dbReference type="STRING" id="1121416.SAMN02745220_02642"/>
<evidence type="ECO:0000256" key="14">
    <source>
        <dbReference type="SAM" id="Phobius"/>
    </source>
</evidence>
<evidence type="ECO:0000256" key="5">
    <source>
        <dbReference type="ARBA" id="ARBA00022553"/>
    </source>
</evidence>
<protein>
    <recommendedName>
        <fullName evidence="3">histidine kinase</fullName>
        <ecNumber evidence="3">2.7.13.3</ecNumber>
    </recommendedName>
</protein>
<reference evidence="17 18" key="1">
    <citation type="submission" date="2016-12" db="EMBL/GenBank/DDBJ databases">
        <authorList>
            <person name="Song W.-J."/>
            <person name="Kurnit D.M."/>
        </authorList>
    </citation>
    <scope>NUCLEOTIDE SEQUENCE [LARGE SCALE GENOMIC DNA]</scope>
    <source>
        <strain evidence="17 18">DSM 18488</strain>
    </source>
</reference>
<gene>
    <name evidence="17" type="ORF">SAMN02745220_02642</name>
</gene>
<dbReference type="Gene3D" id="3.30.565.10">
    <property type="entry name" value="Histidine kinase-like ATPase, C-terminal domain"/>
    <property type="match status" value="1"/>
</dbReference>
<dbReference type="EC" id="2.7.13.3" evidence="3"/>
<evidence type="ECO:0000259" key="16">
    <source>
        <dbReference type="PROSITE" id="PS50885"/>
    </source>
</evidence>
<dbReference type="GO" id="GO:0005886">
    <property type="term" value="C:plasma membrane"/>
    <property type="evidence" value="ECO:0007669"/>
    <property type="project" value="UniProtKB-SubCell"/>
</dbReference>
<evidence type="ECO:0000259" key="15">
    <source>
        <dbReference type="PROSITE" id="PS50109"/>
    </source>
</evidence>
<keyword evidence="7 14" id="KW-0812">Transmembrane</keyword>
<keyword evidence="12" id="KW-0902">Two-component regulatory system</keyword>
<dbReference type="InterPro" id="IPR050398">
    <property type="entry name" value="HssS/ArlS-like"/>
</dbReference>
<evidence type="ECO:0000256" key="10">
    <source>
        <dbReference type="ARBA" id="ARBA00022840"/>
    </source>
</evidence>
<dbReference type="GO" id="GO:0000155">
    <property type="term" value="F:phosphorelay sensor kinase activity"/>
    <property type="evidence" value="ECO:0007669"/>
    <property type="project" value="InterPro"/>
</dbReference>
<dbReference type="PRINTS" id="PR00344">
    <property type="entry name" value="BCTRLSENSOR"/>
</dbReference>
<name>A0A1M7Y8U1_9BACT</name>
<dbReference type="Gene3D" id="1.10.287.130">
    <property type="match status" value="1"/>
</dbReference>
<dbReference type="PROSITE" id="PS50885">
    <property type="entry name" value="HAMP"/>
    <property type="match status" value="1"/>
</dbReference>
<evidence type="ECO:0000256" key="3">
    <source>
        <dbReference type="ARBA" id="ARBA00012438"/>
    </source>
</evidence>
<dbReference type="OrthoDB" id="9812241at2"/>
<keyword evidence="4" id="KW-1003">Cell membrane</keyword>
<organism evidence="17 18">
    <name type="scientific">Desulfopila aestuarii DSM 18488</name>
    <dbReference type="NCBI Taxonomy" id="1121416"/>
    <lineage>
        <taxon>Bacteria</taxon>
        <taxon>Pseudomonadati</taxon>
        <taxon>Thermodesulfobacteriota</taxon>
        <taxon>Desulfobulbia</taxon>
        <taxon>Desulfobulbales</taxon>
        <taxon>Desulfocapsaceae</taxon>
        <taxon>Desulfopila</taxon>
    </lineage>
</organism>
<evidence type="ECO:0000256" key="12">
    <source>
        <dbReference type="ARBA" id="ARBA00023012"/>
    </source>
</evidence>
<feature type="transmembrane region" description="Helical" evidence="14">
    <location>
        <begin position="9"/>
        <end position="32"/>
    </location>
</feature>
<feature type="domain" description="Histidine kinase" evidence="15">
    <location>
        <begin position="262"/>
        <end position="478"/>
    </location>
</feature>
<keyword evidence="13 14" id="KW-0472">Membrane</keyword>
<keyword evidence="8" id="KW-0547">Nucleotide-binding</keyword>
<proteinExistence type="predicted"/>
<dbReference type="EMBL" id="FRFE01000012">
    <property type="protein sequence ID" value="SHO49040.1"/>
    <property type="molecule type" value="Genomic_DNA"/>
</dbReference>
<keyword evidence="10" id="KW-0067">ATP-binding</keyword>
<dbReference type="SMART" id="SM00387">
    <property type="entry name" value="HATPase_c"/>
    <property type="match status" value="1"/>
</dbReference>
<dbReference type="GO" id="GO:0005524">
    <property type="term" value="F:ATP binding"/>
    <property type="evidence" value="ECO:0007669"/>
    <property type="project" value="UniProtKB-KW"/>
</dbReference>
<dbReference type="InterPro" id="IPR005467">
    <property type="entry name" value="His_kinase_dom"/>
</dbReference>
<dbReference type="RefSeq" id="WP_073613927.1">
    <property type="nucleotide sequence ID" value="NZ_FRFE01000012.1"/>
</dbReference>
<keyword evidence="9 17" id="KW-0418">Kinase</keyword>
<keyword evidence="6" id="KW-0808">Transferase</keyword>
<dbReference type="InterPro" id="IPR004358">
    <property type="entry name" value="Sig_transdc_His_kin-like_C"/>
</dbReference>
<dbReference type="Proteomes" id="UP000184603">
    <property type="component" value="Unassembled WGS sequence"/>
</dbReference>
<dbReference type="Pfam" id="PF02518">
    <property type="entry name" value="HATPase_c"/>
    <property type="match status" value="1"/>
</dbReference>